<keyword evidence="3" id="KW-1185">Reference proteome</keyword>
<evidence type="ECO:0000313" key="3">
    <source>
        <dbReference type="Proteomes" id="UP001234989"/>
    </source>
</evidence>
<feature type="region of interest" description="Disordered" evidence="1">
    <location>
        <begin position="296"/>
        <end position="331"/>
    </location>
</feature>
<feature type="compositionally biased region" description="Basic and acidic residues" evidence="1">
    <location>
        <begin position="322"/>
        <end position="331"/>
    </location>
</feature>
<dbReference type="Proteomes" id="UP001234989">
    <property type="component" value="Chromosome 12"/>
</dbReference>
<feature type="region of interest" description="Disordered" evidence="1">
    <location>
        <begin position="49"/>
        <end position="81"/>
    </location>
</feature>
<protein>
    <submittedName>
        <fullName evidence="2">Uncharacterized protein</fullName>
    </submittedName>
</protein>
<gene>
    <name evidence="2" type="ORF">MTR67_051531</name>
</gene>
<feature type="compositionally biased region" description="Polar residues" evidence="1">
    <location>
        <begin position="61"/>
        <end position="80"/>
    </location>
</feature>
<feature type="region of interest" description="Disordered" evidence="1">
    <location>
        <begin position="245"/>
        <end position="276"/>
    </location>
</feature>
<organism evidence="2 3">
    <name type="scientific">Solanum verrucosum</name>
    <dbReference type="NCBI Taxonomy" id="315347"/>
    <lineage>
        <taxon>Eukaryota</taxon>
        <taxon>Viridiplantae</taxon>
        <taxon>Streptophyta</taxon>
        <taxon>Embryophyta</taxon>
        <taxon>Tracheophyta</taxon>
        <taxon>Spermatophyta</taxon>
        <taxon>Magnoliopsida</taxon>
        <taxon>eudicotyledons</taxon>
        <taxon>Gunneridae</taxon>
        <taxon>Pentapetalae</taxon>
        <taxon>asterids</taxon>
        <taxon>lamiids</taxon>
        <taxon>Solanales</taxon>
        <taxon>Solanaceae</taxon>
        <taxon>Solanoideae</taxon>
        <taxon>Solaneae</taxon>
        <taxon>Solanum</taxon>
    </lineage>
</organism>
<name>A0AAF0V7G4_SOLVR</name>
<evidence type="ECO:0000313" key="2">
    <source>
        <dbReference type="EMBL" id="WMV58146.1"/>
    </source>
</evidence>
<accession>A0AAF0V7G4</accession>
<proteinExistence type="predicted"/>
<dbReference type="AlphaFoldDB" id="A0AAF0V7G4"/>
<evidence type="ECO:0000256" key="1">
    <source>
        <dbReference type="SAM" id="MobiDB-lite"/>
    </source>
</evidence>
<reference evidence="2" key="1">
    <citation type="submission" date="2023-08" db="EMBL/GenBank/DDBJ databases">
        <title>A de novo genome assembly of Solanum verrucosum Schlechtendal, a Mexican diploid species geographically isolated from the other diploid A-genome species in potato relatives.</title>
        <authorList>
            <person name="Hosaka K."/>
        </authorList>
    </citation>
    <scope>NUCLEOTIDE SEQUENCE</scope>
    <source>
        <tissue evidence="2">Young leaves</tissue>
    </source>
</reference>
<sequence>MGDEISSKFREERAITGTLIDSKIAAMEQRLSEKIVQVIQEQLSRLGVGSTKPATHRPESYSAQTTGRSTIPATKGNTPPIQLADKNHTTSGYSPLIVPSYAKMNFPTLNNINNPLIWAHHCEQYFEQFGPHEGLELDKLILIQIFWMIAPKLELEDKLFQLVQEFKSALYARKERGEYGEYSNRVAVRDTDQRETLLCWMARHIVEEGVNAEWADRGTKTVDVGLIRDDATSVVPRRGIPFDLPPIGETLAPNKTDEGTIPSLTEEHDVTAPPSTLSDLAEDAGDVVLNALFGEDEPTINPSHAAGKRTRALDCTMDTEEEQRAKKEEKQ</sequence>
<dbReference type="EMBL" id="CP133623">
    <property type="protein sequence ID" value="WMV58146.1"/>
    <property type="molecule type" value="Genomic_DNA"/>
</dbReference>